<dbReference type="OrthoDB" id="1082472at2"/>
<accession>U2HEW3</accession>
<sequence length="313" mass="35324">MNAKLILYGSLLCFLIISCDKKIELSPGLDSFDVTTEKDVYKVDEDVVFNFSGDPDMIAFYSGELYSEYAYKDERVVNLDKTVLNFTSMRPELQNAQVPDFQVLVSTDFNDTYTYENITNASWTDITSEFTLGGTAYLPSGDYEISKLYEKGKPLYVAFRYKNKAQEIAGVVRRLLIQSFQMVGQSNWGSHLIGDPVSSDFRIIEKNADFKTATSLTNTTITLAGYSREKGSSDPDPETDTWTVTKAFDLDILDNGPDRPVALKGNQDPKMKSHIYNFKEPGEYLVTFIGINANINENKQVVRQLKIKVENPD</sequence>
<evidence type="ECO:0000313" key="4">
    <source>
        <dbReference type="Proteomes" id="UP000016584"/>
    </source>
</evidence>
<dbReference type="RefSeq" id="WP_021069446.1">
    <property type="nucleotide sequence ID" value="NZ_ATDL01000007.1"/>
</dbReference>
<dbReference type="PATRIC" id="fig|1346330.5.peg.1268"/>
<evidence type="ECO:0000259" key="1">
    <source>
        <dbReference type="Pfam" id="PF16409"/>
    </source>
</evidence>
<proteinExistence type="predicted"/>
<evidence type="ECO:0000313" key="2">
    <source>
        <dbReference type="EMBL" id="ERJ57855.1"/>
    </source>
</evidence>
<dbReference type="eggNOG" id="ENOG5032UPD">
    <property type="taxonomic scope" value="Bacteria"/>
</dbReference>
<dbReference type="InterPro" id="IPR032185">
    <property type="entry name" value="DUF5017"/>
</dbReference>
<dbReference type="STRING" id="1346330.M472_03655"/>
<comment type="caution">
    <text evidence="3">The sequence shown here is derived from an EMBL/GenBank/DDBJ whole genome shotgun (WGS) entry which is preliminary data.</text>
</comment>
<feature type="domain" description="DUF5017" evidence="1">
    <location>
        <begin position="18"/>
        <end position="191"/>
    </location>
</feature>
<dbReference type="EMBL" id="ATDL01000007">
    <property type="protein sequence ID" value="ERJ60306.1"/>
    <property type="molecule type" value="Genomic_DNA"/>
</dbReference>
<gene>
    <name evidence="2" type="ORF">M472_03655</name>
    <name evidence="3" type="ORF">M472_16225</name>
</gene>
<dbReference type="PROSITE" id="PS51257">
    <property type="entry name" value="PROKAR_LIPOPROTEIN"/>
    <property type="match status" value="1"/>
</dbReference>
<name>U2HEW3_9SPHI</name>
<dbReference type="Proteomes" id="UP000016584">
    <property type="component" value="Unassembled WGS sequence"/>
</dbReference>
<organism evidence="3 4">
    <name type="scientific">Sphingobacterium paucimobilis HER1398</name>
    <dbReference type="NCBI Taxonomy" id="1346330"/>
    <lineage>
        <taxon>Bacteria</taxon>
        <taxon>Pseudomonadati</taxon>
        <taxon>Bacteroidota</taxon>
        <taxon>Sphingobacteriia</taxon>
        <taxon>Sphingobacteriales</taxon>
        <taxon>Sphingobacteriaceae</taxon>
        <taxon>Sphingobacterium</taxon>
    </lineage>
</organism>
<dbReference type="EMBL" id="ATDL01000021">
    <property type="protein sequence ID" value="ERJ57855.1"/>
    <property type="molecule type" value="Genomic_DNA"/>
</dbReference>
<dbReference type="AlphaFoldDB" id="U2HEW3"/>
<reference evidence="3 4" key="1">
    <citation type="journal article" date="2013" name="Genome Announc.">
        <title>The Draft Genome Sequence of Sphingomonas paucimobilis Strain HER1398 (Proteobacteria), Host to the Giant PAU Phage, Indicates That It Is a Member of the Genus Sphingobacterium (Bacteroidetes).</title>
        <authorList>
            <person name="White R.A.III."/>
            <person name="Suttle C.A."/>
        </authorList>
    </citation>
    <scope>NUCLEOTIDE SEQUENCE [LARGE SCALE GENOMIC DNA]</scope>
    <source>
        <strain evidence="3 4">HER1398</strain>
    </source>
</reference>
<evidence type="ECO:0000313" key="3">
    <source>
        <dbReference type="EMBL" id="ERJ60306.1"/>
    </source>
</evidence>
<keyword evidence="4" id="KW-1185">Reference proteome</keyword>
<protein>
    <recommendedName>
        <fullName evidence="1">DUF5017 domain-containing protein</fullName>
    </recommendedName>
</protein>
<dbReference type="Pfam" id="PF16409">
    <property type="entry name" value="DUF5017"/>
    <property type="match status" value="1"/>
</dbReference>